<evidence type="ECO:0000256" key="3">
    <source>
        <dbReference type="ARBA" id="ARBA00023163"/>
    </source>
</evidence>
<evidence type="ECO:0000313" key="7">
    <source>
        <dbReference type="Proteomes" id="UP000587527"/>
    </source>
</evidence>
<dbReference type="Gene3D" id="1.10.10.60">
    <property type="entry name" value="Homeodomain-like"/>
    <property type="match status" value="1"/>
</dbReference>
<feature type="DNA-binding region" description="H-T-H motif" evidence="4">
    <location>
        <begin position="32"/>
        <end position="51"/>
    </location>
</feature>
<keyword evidence="2 4" id="KW-0238">DNA-binding</keyword>
<feature type="domain" description="HTH tetR-type" evidence="5">
    <location>
        <begin position="9"/>
        <end position="69"/>
    </location>
</feature>
<dbReference type="SUPFAM" id="SSF46689">
    <property type="entry name" value="Homeodomain-like"/>
    <property type="match status" value="1"/>
</dbReference>
<evidence type="ECO:0000256" key="2">
    <source>
        <dbReference type="ARBA" id="ARBA00023125"/>
    </source>
</evidence>
<dbReference type="SUPFAM" id="SSF48498">
    <property type="entry name" value="Tetracyclin repressor-like, C-terminal domain"/>
    <property type="match status" value="1"/>
</dbReference>
<dbReference type="PROSITE" id="PS50977">
    <property type="entry name" value="HTH_TETR_2"/>
    <property type="match status" value="1"/>
</dbReference>
<gene>
    <name evidence="6" type="ORF">F4553_004555</name>
</gene>
<evidence type="ECO:0000259" key="5">
    <source>
        <dbReference type="PROSITE" id="PS50977"/>
    </source>
</evidence>
<accession>A0A841BUP7</accession>
<dbReference type="InterPro" id="IPR011075">
    <property type="entry name" value="TetR_C"/>
</dbReference>
<dbReference type="Pfam" id="PF00440">
    <property type="entry name" value="TetR_N"/>
    <property type="match status" value="1"/>
</dbReference>
<dbReference type="PRINTS" id="PR00455">
    <property type="entry name" value="HTHTETR"/>
</dbReference>
<dbReference type="PANTHER" id="PTHR47506">
    <property type="entry name" value="TRANSCRIPTIONAL REGULATORY PROTEIN"/>
    <property type="match status" value="1"/>
</dbReference>
<evidence type="ECO:0000256" key="4">
    <source>
        <dbReference type="PROSITE-ProRule" id="PRU00335"/>
    </source>
</evidence>
<dbReference type="AlphaFoldDB" id="A0A841BUP7"/>
<dbReference type="InterPro" id="IPR009057">
    <property type="entry name" value="Homeodomain-like_sf"/>
</dbReference>
<sequence length="208" mass="22979">MDGRLARGERTRTAVLDEAVALASEVGLDGLSLAQLAERLGVSKSGLFAHWRSKEELQLAAVAHARNQWAERIVHPALAHPRGVRRLFAVHESRLEFYARRTLPGGCFFANAEFEYTGRAPEGEVRTALVAALTEWTTLLERLVTEAVEQGELPATVEPRLLAFEIDSAGVAGLLHSRLIGRDLDDSRRAVLNRLRDLTTDPTLLPDR</sequence>
<dbReference type="PANTHER" id="PTHR47506:SF6">
    <property type="entry name" value="HTH-TYPE TRANSCRIPTIONAL REPRESSOR NEMR"/>
    <property type="match status" value="1"/>
</dbReference>
<evidence type="ECO:0000256" key="1">
    <source>
        <dbReference type="ARBA" id="ARBA00023015"/>
    </source>
</evidence>
<organism evidence="6 7">
    <name type="scientific">Allocatelliglobosispora scoriae</name>
    <dbReference type="NCBI Taxonomy" id="643052"/>
    <lineage>
        <taxon>Bacteria</taxon>
        <taxon>Bacillati</taxon>
        <taxon>Actinomycetota</taxon>
        <taxon>Actinomycetes</taxon>
        <taxon>Micromonosporales</taxon>
        <taxon>Micromonosporaceae</taxon>
        <taxon>Allocatelliglobosispora</taxon>
    </lineage>
</organism>
<dbReference type="InterPro" id="IPR001647">
    <property type="entry name" value="HTH_TetR"/>
</dbReference>
<evidence type="ECO:0000313" key="6">
    <source>
        <dbReference type="EMBL" id="MBB5871176.1"/>
    </source>
</evidence>
<reference evidence="6 7" key="1">
    <citation type="submission" date="2020-08" db="EMBL/GenBank/DDBJ databases">
        <title>Sequencing the genomes of 1000 actinobacteria strains.</title>
        <authorList>
            <person name="Klenk H.-P."/>
        </authorList>
    </citation>
    <scope>NUCLEOTIDE SEQUENCE [LARGE SCALE GENOMIC DNA]</scope>
    <source>
        <strain evidence="6 7">DSM 45362</strain>
    </source>
</reference>
<dbReference type="RefSeq" id="WP_184839061.1">
    <property type="nucleotide sequence ID" value="NZ_JACHMN010000002.1"/>
</dbReference>
<name>A0A841BUP7_9ACTN</name>
<dbReference type="Gene3D" id="1.10.357.10">
    <property type="entry name" value="Tetracycline Repressor, domain 2"/>
    <property type="match status" value="1"/>
</dbReference>
<dbReference type="InterPro" id="IPR036271">
    <property type="entry name" value="Tet_transcr_reg_TetR-rel_C_sf"/>
</dbReference>
<keyword evidence="1" id="KW-0805">Transcription regulation</keyword>
<dbReference type="Pfam" id="PF16925">
    <property type="entry name" value="TetR_C_13"/>
    <property type="match status" value="1"/>
</dbReference>
<dbReference type="GO" id="GO:0003677">
    <property type="term" value="F:DNA binding"/>
    <property type="evidence" value="ECO:0007669"/>
    <property type="project" value="UniProtKB-UniRule"/>
</dbReference>
<dbReference type="EMBL" id="JACHMN010000002">
    <property type="protein sequence ID" value="MBB5871176.1"/>
    <property type="molecule type" value="Genomic_DNA"/>
</dbReference>
<proteinExistence type="predicted"/>
<protein>
    <submittedName>
        <fullName evidence="6">AcrR family transcriptional regulator</fullName>
    </submittedName>
</protein>
<keyword evidence="3" id="KW-0804">Transcription</keyword>
<comment type="caution">
    <text evidence="6">The sequence shown here is derived from an EMBL/GenBank/DDBJ whole genome shotgun (WGS) entry which is preliminary data.</text>
</comment>
<keyword evidence="7" id="KW-1185">Reference proteome</keyword>
<dbReference type="Proteomes" id="UP000587527">
    <property type="component" value="Unassembled WGS sequence"/>
</dbReference>